<gene>
    <name evidence="1" type="ORF">PITCH_A230159</name>
</gene>
<proteinExistence type="predicted"/>
<reference evidence="1" key="1">
    <citation type="submission" date="2018-01" db="EMBL/GenBank/DDBJ databases">
        <authorList>
            <person name="Regsiter A."/>
            <person name="William W."/>
        </authorList>
    </citation>
    <scope>NUCLEOTIDE SEQUENCE</scope>
    <source>
        <strain evidence="1">TRIP AH-1</strain>
    </source>
</reference>
<evidence type="ECO:0000313" key="1">
    <source>
        <dbReference type="EMBL" id="SPD74473.1"/>
    </source>
</evidence>
<sequence>MKQFEYEVSKHPANEFTHLVYFCTEEGACRIDQVPSDQTKILEDILNQKGANGWELVQTFFGKDGVVMIWKREI</sequence>
<protein>
    <recommendedName>
        <fullName evidence="2">DUF4177 domain-containing protein</fullName>
    </recommendedName>
</protein>
<accession>A0A445MYH4</accession>
<evidence type="ECO:0008006" key="2">
    <source>
        <dbReference type="Google" id="ProtNLM"/>
    </source>
</evidence>
<dbReference type="AlphaFoldDB" id="A0A445MYH4"/>
<dbReference type="EMBL" id="OJIN01000146">
    <property type="protein sequence ID" value="SPD74473.1"/>
    <property type="molecule type" value="Genomic_DNA"/>
</dbReference>
<organism evidence="1">
    <name type="scientific">uncultured Desulfobacterium sp</name>
    <dbReference type="NCBI Taxonomy" id="201089"/>
    <lineage>
        <taxon>Bacteria</taxon>
        <taxon>Pseudomonadati</taxon>
        <taxon>Thermodesulfobacteriota</taxon>
        <taxon>Desulfobacteria</taxon>
        <taxon>Desulfobacterales</taxon>
        <taxon>Desulfobacteriaceae</taxon>
        <taxon>Desulfobacterium</taxon>
        <taxon>environmental samples</taxon>
    </lineage>
</organism>
<name>A0A445MYH4_9BACT</name>